<feature type="domain" description="Signal transduction histidine kinase internal region" evidence="3">
    <location>
        <begin position="790"/>
        <end position="868"/>
    </location>
</feature>
<dbReference type="EMBL" id="LQNU01000071">
    <property type="protein sequence ID" value="KZE77476.1"/>
    <property type="molecule type" value="Genomic_DNA"/>
</dbReference>
<dbReference type="Pfam" id="PF07494">
    <property type="entry name" value="Reg_prop"/>
    <property type="match status" value="1"/>
</dbReference>
<organism evidence="4 5">
    <name type="scientific">Myroides marinus</name>
    <dbReference type="NCBI Taxonomy" id="703342"/>
    <lineage>
        <taxon>Bacteria</taxon>
        <taxon>Pseudomonadati</taxon>
        <taxon>Bacteroidota</taxon>
        <taxon>Flavobacteriia</taxon>
        <taxon>Flavobacteriales</taxon>
        <taxon>Flavobacteriaceae</taxon>
        <taxon>Myroides</taxon>
    </lineage>
</organism>
<evidence type="ECO:0000313" key="5">
    <source>
        <dbReference type="Proteomes" id="UP000076630"/>
    </source>
</evidence>
<dbReference type="Proteomes" id="UP000076630">
    <property type="component" value="Unassembled WGS sequence"/>
</dbReference>
<dbReference type="OrthoDB" id="9809670at2"/>
<dbReference type="Pfam" id="PF06580">
    <property type="entry name" value="His_kinase"/>
    <property type="match status" value="1"/>
</dbReference>
<reference evidence="4 5" key="1">
    <citation type="submission" date="2016-01" db="EMBL/GenBank/DDBJ databases">
        <title>Whole genome sequencing of Myroides marinus L41.</title>
        <authorList>
            <person name="Hong K.W."/>
        </authorList>
    </citation>
    <scope>NUCLEOTIDE SEQUENCE [LARGE SCALE GENOMIC DNA]</scope>
    <source>
        <strain evidence="4 5">L41</strain>
    </source>
</reference>
<keyword evidence="2" id="KW-1133">Transmembrane helix</keyword>
<dbReference type="Gene3D" id="3.30.565.10">
    <property type="entry name" value="Histidine kinase-like ATPase, C-terminal domain"/>
    <property type="match status" value="1"/>
</dbReference>
<dbReference type="InterPro" id="IPR050640">
    <property type="entry name" value="Bact_2-comp_sensor_kinase"/>
</dbReference>
<keyword evidence="2" id="KW-0472">Membrane</keyword>
<feature type="transmembrane region" description="Helical" evidence="2">
    <location>
        <begin position="745"/>
        <end position="764"/>
    </location>
</feature>
<evidence type="ECO:0000259" key="3">
    <source>
        <dbReference type="Pfam" id="PF06580"/>
    </source>
</evidence>
<dbReference type="GO" id="GO:0000155">
    <property type="term" value="F:phosphorelay sensor kinase activity"/>
    <property type="evidence" value="ECO:0007669"/>
    <property type="project" value="InterPro"/>
</dbReference>
<dbReference type="AlphaFoldDB" id="A0A163X8B4"/>
<dbReference type="InterPro" id="IPR036890">
    <property type="entry name" value="HATPase_C_sf"/>
</dbReference>
<dbReference type="InterPro" id="IPR011047">
    <property type="entry name" value="Quinoprotein_ADH-like_sf"/>
</dbReference>
<gene>
    <name evidence="4" type="ORF">AV926_14455</name>
</gene>
<dbReference type="PANTHER" id="PTHR34220:SF7">
    <property type="entry name" value="SENSOR HISTIDINE KINASE YPDA"/>
    <property type="match status" value="1"/>
</dbReference>
<keyword evidence="1" id="KW-0175">Coiled coil</keyword>
<evidence type="ECO:0000256" key="1">
    <source>
        <dbReference type="SAM" id="Coils"/>
    </source>
</evidence>
<comment type="caution">
    <text evidence="4">The sequence shown here is derived from an EMBL/GenBank/DDBJ whole genome shotgun (WGS) entry which is preliminary data.</text>
</comment>
<dbReference type="InterPro" id="IPR010559">
    <property type="entry name" value="Sig_transdc_His_kin_internal"/>
</dbReference>
<keyword evidence="2" id="KW-0812">Transmembrane</keyword>
<dbReference type="InterPro" id="IPR011110">
    <property type="entry name" value="Reg_prop"/>
</dbReference>
<accession>A0A163X8B4</accession>
<dbReference type="PANTHER" id="PTHR34220">
    <property type="entry name" value="SENSOR HISTIDINE KINASE YPDA"/>
    <property type="match status" value="1"/>
</dbReference>
<keyword evidence="5" id="KW-1185">Reference proteome</keyword>
<dbReference type="SUPFAM" id="SSF50998">
    <property type="entry name" value="Quinoprotein alcohol dehydrogenase-like"/>
    <property type="match status" value="2"/>
</dbReference>
<dbReference type="Gene3D" id="2.130.10.10">
    <property type="entry name" value="YVTN repeat-like/Quinoprotein amine dehydrogenase"/>
    <property type="match status" value="3"/>
</dbReference>
<dbReference type="SUPFAM" id="SSF55874">
    <property type="entry name" value="ATPase domain of HSP90 chaperone/DNA topoisomerase II/histidine kinase"/>
    <property type="match status" value="1"/>
</dbReference>
<dbReference type="GO" id="GO:0016020">
    <property type="term" value="C:membrane"/>
    <property type="evidence" value="ECO:0007669"/>
    <property type="project" value="InterPro"/>
</dbReference>
<sequence length="985" mass="113761">MRYLLTVFLWLCVSVVFGQGVVTKQYTIENGLMANDVRALCVDSKGVLWIGSRSGLAQKIQGVVKPNEDAARYRYTNITDIIEDDQKTIWVGSYGQGILYRAKGEVRVISTQQGLISNRIRRLFDHEGAIYVATSDGVSIISKKDLSVKNPTFKSSKNNPFEVSDFFEYKGEVYVATINDGIFKIVGDKLEFIEKVGRVFAAINLDGLVFYGCQDGLIIKDIATNKVVKHYNIPAVKDIKRANNQLYVVSGSVDENNGHIYRWDGVSLNNITEYLGTKKTDYYSISYDERNDFLYLGTKSEGVFQVDLFSPLSFDSSYGSVSVVKGLNDRIFVFSSKGLSIQDKDKELLTMPLQRFKYFQEQQYKKYVDYTTKANHFYEIDYTTPANRIVFYSAVPYGNSMWVSSNIGVFQIAYDGYLLSYHSIHTYRFGFYKNRFIETNPYGGVRIYNDLANMDYRYYFRVDSEDIPRDVVDITYVDDKMYFAGALDGLYVLDNKEFISLAAKNLFAEHRIKKITNGDNNTLYVSTDFNDVYLLEVKSGKYTVKDFISNKDIEGTNITLLKYVDGKLFIGTSKGLTVIDKNNKFYFNKEQGFGRGEILSSTVKDNLMYIGTSEGLYILDITYFKQRVVQYQVNISQIEVNGQELDKKGEIYHNIRELHLKSKENNLQIGFEVLGTKFPDKLNFQYRLKLGETWMNVKENKLELHYLEPGVYPIDIKIMDYDSGNELIYPLLFLEIEKPFYAKTWFIILCIGLLAASFYIIYVIRVRQLRKLQRMENKKLEYEKRLAEVQLQFVRSQMNSHFIFNVLSSIQYYIIKEEVDDALFYLERFAKLIRTTLEMSTKERITLKEECEYLKIYVDIENMRLDGRVTFKIEKGNVDLAAVNIPPLLLQPFVENALVHAFPSSIEHPLLVIATERLSDNSLVIEITDNGIGEMSIREKKHESKGLSIVKERMSLLQQYLDEDLIIDHHTKGTTVRLILRNVFK</sequence>
<proteinExistence type="predicted"/>
<dbReference type="RefSeq" id="WP_038984647.1">
    <property type="nucleotide sequence ID" value="NZ_JWJO01000005.1"/>
</dbReference>
<evidence type="ECO:0000313" key="4">
    <source>
        <dbReference type="EMBL" id="KZE77476.1"/>
    </source>
</evidence>
<evidence type="ECO:0000256" key="2">
    <source>
        <dbReference type="SAM" id="Phobius"/>
    </source>
</evidence>
<protein>
    <submittedName>
        <fullName evidence="4">Regulator</fullName>
    </submittedName>
</protein>
<dbReference type="InterPro" id="IPR015943">
    <property type="entry name" value="WD40/YVTN_repeat-like_dom_sf"/>
</dbReference>
<feature type="coiled-coil region" evidence="1">
    <location>
        <begin position="765"/>
        <end position="792"/>
    </location>
</feature>
<name>A0A163X8B4_9FLAO</name>